<dbReference type="PROSITE" id="PS51898">
    <property type="entry name" value="TYR_RECOMBINASE"/>
    <property type="match status" value="1"/>
</dbReference>
<evidence type="ECO:0000259" key="3">
    <source>
        <dbReference type="PROSITE" id="PS51898"/>
    </source>
</evidence>
<gene>
    <name evidence="4" type="ORF">SAMN04488077_110152</name>
</gene>
<protein>
    <submittedName>
        <fullName evidence="4">Site-specific recombinase XerD</fullName>
    </submittedName>
</protein>
<dbReference type="RefSeq" id="WP_074786658.1">
    <property type="nucleotide sequence ID" value="NZ_FOBO01000010.1"/>
</dbReference>
<dbReference type="InterPro" id="IPR050090">
    <property type="entry name" value="Tyrosine_recombinase_XerCD"/>
</dbReference>
<dbReference type="PANTHER" id="PTHR30349:SF64">
    <property type="entry name" value="PROPHAGE INTEGRASE INTD-RELATED"/>
    <property type="match status" value="1"/>
</dbReference>
<evidence type="ECO:0000256" key="1">
    <source>
        <dbReference type="ARBA" id="ARBA00022908"/>
    </source>
</evidence>
<evidence type="ECO:0000313" key="4">
    <source>
        <dbReference type="EMBL" id="SEN00073.1"/>
    </source>
</evidence>
<dbReference type="InterPro" id="IPR011010">
    <property type="entry name" value="DNA_brk_join_enz"/>
</dbReference>
<dbReference type="InterPro" id="IPR013762">
    <property type="entry name" value="Integrase-like_cat_sf"/>
</dbReference>
<dbReference type="PANTHER" id="PTHR30349">
    <property type="entry name" value="PHAGE INTEGRASE-RELATED"/>
    <property type="match status" value="1"/>
</dbReference>
<dbReference type="InterPro" id="IPR002104">
    <property type="entry name" value="Integrase_catalytic"/>
</dbReference>
<dbReference type="InterPro" id="IPR046668">
    <property type="entry name" value="DUF6538"/>
</dbReference>
<dbReference type="EMBL" id="FOBO01000010">
    <property type="protein sequence ID" value="SEN00073.1"/>
    <property type="molecule type" value="Genomic_DNA"/>
</dbReference>
<evidence type="ECO:0000256" key="2">
    <source>
        <dbReference type="ARBA" id="ARBA00023172"/>
    </source>
</evidence>
<feature type="domain" description="Tyr recombinase" evidence="3">
    <location>
        <begin position="210"/>
        <end position="409"/>
    </location>
</feature>
<sequence length="419" mass="46929">MTRTLPKGIFKRGDVYAVRFSVPTEVQSVVGKKEIIRSLGTKDLGEALGKRGEVLEQIKASLFSDFEDEPQPLRAQPFRAAHPRTCNSRGTTVRETAHRWLSESDGINNATRARYRSILARFEEYSGNCEVTKINRELALGFMDHLKSIPSPRTGQLLSHRSLSIHQICLASYWRVLEHWGLVDGDMKNPFSSLLRRLAGQRKKVDPRKKNLRPVTRSEAEALLSYIAGNDRLKYQREMYVTVRLLWVTACRLGEIAGLALTDIDDQGDHIRLKITGAKTEAGNRTVMIVGQGDCELLRDAMRRAVVAEPVCPENEGLLFPRLLRGGYDRTTGHYLGKALEKARKTLALNADEWDMHSFRRTGVSALVNAGVAKEARNLAVGHSNKDDIGMSVYAKRGDLSEVIRTTFEALYKELGVGL</sequence>
<proteinExistence type="predicted"/>
<dbReference type="AlphaFoldDB" id="A0A1H8CY86"/>
<dbReference type="GO" id="GO:0006310">
    <property type="term" value="P:DNA recombination"/>
    <property type="evidence" value="ECO:0007669"/>
    <property type="project" value="UniProtKB-KW"/>
</dbReference>
<name>A0A1H8CY86_9RHOB</name>
<keyword evidence="2" id="KW-0233">DNA recombination</keyword>
<organism evidence="4 5">
    <name type="scientific">Roseovarius tolerans</name>
    <dbReference type="NCBI Taxonomy" id="74031"/>
    <lineage>
        <taxon>Bacteria</taxon>
        <taxon>Pseudomonadati</taxon>
        <taxon>Pseudomonadota</taxon>
        <taxon>Alphaproteobacteria</taxon>
        <taxon>Rhodobacterales</taxon>
        <taxon>Roseobacteraceae</taxon>
        <taxon>Roseovarius</taxon>
    </lineage>
</organism>
<dbReference type="GO" id="GO:0003677">
    <property type="term" value="F:DNA binding"/>
    <property type="evidence" value="ECO:0007669"/>
    <property type="project" value="InterPro"/>
</dbReference>
<dbReference type="SUPFAM" id="SSF56349">
    <property type="entry name" value="DNA breaking-rejoining enzymes"/>
    <property type="match status" value="1"/>
</dbReference>
<dbReference type="Gene3D" id="1.10.443.10">
    <property type="entry name" value="Intergrase catalytic core"/>
    <property type="match status" value="1"/>
</dbReference>
<dbReference type="GO" id="GO:0015074">
    <property type="term" value="P:DNA integration"/>
    <property type="evidence" value="ECO:0007669"/>
    <property type="project" value="UniProtKB-KW"/>
</dbReference>
<dbReference type="Pfam" id="PF00589">
    <property type="entry name" value="Phage_integrase"/>
    <property type="match status" value="1"/>
</dbReference>
<dbReference type="Proteomes" id="UP000182160">
    <property type="component" value="Unassembled WGS sequence"/>
</dbReference>
<evidence type="ECO:0000313" key="5">
    <source>
        <dbReference type="Proteomes" id="UP000182160"/>
    </source>
</evidence>
<accession>A0A1H8CY86</accession>
<keyword evidence="1" id="KW-0229">DNA integration</keyword>
<reference evidence="4 5" key="1">
    <citation type="submission" date="2016-10" db="EMBL/GenBank/DDBJ databases">
        <authorList>
            <person name="de Groot N.N."/>
        </authorList>
    </citation>
    <scope>NUCLEOTIDE SEQUENCE [LARGE SCALE GENOMIC DNA]</scope>
    <source>
        <strain evidence="4 5">DSM 11457</strain>
    </source>
</reference>
<dbReference type="Pfam" id="PF20172">
    <property type="entry name" value="DUF6538"/>
    <property type="match status" value="1"/>
</dbReference>